<name>W9H7X5_9PROT</name>
<dbReference type="EMBL" id="AVFL01000002">
    <property type="protein sequence ID" value="EWY42355.1"/>
    <property type="molecule type" value="Genomic_DNA"/>
</dbReference>
<dbReference type="STRING" id="1385369.N825_19880"/>
<organism evidence="2 3">
    <name type="scientific">Skermanella stibiiresistens SB22</name>
    <dbReference type="NCBI Taxonomy" id="1385369"/>
    <lineage>
        <taxon>Bacteria</taxon>
        <taxon>Pseudomonadati</taxon>
        <taxon>Pseudomonadota</taxon>
        <taxon>Alphaproteobacteria</taxon>
        <taxon>Rhodospirillales</taxon>
        <taxon>Azospirillaceae</taxon>
        <taxon>Skermanella</taxon>
    </lineage>
</organism>
<keyword evidence="3" id="KW-1185">Reference proteome</keyword>
<comment type="caution">
    <text evidence="2">The sequence shown here is derived from an EMBL/GenBank/DDBJ whole genome shotgun (WGS) entry which is preliminary data.</text>
</comment>
<dbReference type="PATRIC" id="fig|1385369.3.peg.897"/>
<sequence>MPPGIPLVICHGTKPWSEPPNYAGLYDVGPELRPFVPTFSYVLFDMRTVEDRDLSRDPFLRFGFAVMKLARGPSDFRRRLLALATTEVYRDDRMVQLLIYMINVYNDLDRATVELLSAPLTEEERGEVTTLAERLYADGKADGKAEGRAQGVAEGLAEGEAKGKAELLLDILEYRFGPVPNDVRARISRSDSDRISTWVCRAMEATSLDQVMNPEKG</sequence>
<dbReference type="InterPro" id="IPR006842">
    <property type="entry name" value="Transposase_31"/>
</dbReference>
<dbReference type="AlphaFoldDB" id="W9H7X5"/>
<evidence type="ECO:0000313" key="3">
    <source>
        <dbReference type="Proteomes" id="UP000019486"/>
    </source>
</evidence>
<accession>W9H7X5</accession>
<feature type="domain" description="Transposase (putative) YhgA-like" evidence="1">
    <location>
        <begin position="2"/>
        <end position="76"/>
    </location>
</feature>
<protein>
    <recommendedName>
        <fullName evidence="1">Transposase (putative) YhgA-like domain-containing protein</fullName>
    </recommendedName>
</protein>
<dbReference type="Pfam" id="PF04754">
    <property type="entry name" value="Transposase_31"/>
    <property type="match status" value="1"/>
</dbReference>
<reference evidence="2 3" key="1">
    <citation type="submission" date="2013-08" db="EMBL/GenBank/DDBJ databases">
        <title>The genome sequence of Skermanella stibiiresistens.</title>
        <authorList>
            <person name="Zhu W."/>
            <person name="Wang G."/>
        </authorList>
    </citation>
    <scope>NUCLEOTIDE SEQUENCE [LARGE SCALE GENOMIC DNA]</scope>
    <source>
        <strain evidence="2 3">SB22</strain>
    </source>
</reference>
<gene>
    <name evidence="2" type="ORF">N825_19880</name>
</gene>
<dbReference type="Proteomes" id="UP000019486">
    <property type="component" value="Unassembled WGS sequence"/>
</dbReference>
<proteinExistence type="predicted"/>
<evidence type="ECO:0000313" key="2">
    <source>
        <dbReference type="EMBL" id="EWY42355.1"/>
    </source>
</evidence>
<evidence type="ECO:0000259" key="1">
    <source>
        <dbReference type="Pfam" id="PF04754"/>
    </source>
</evidence>